<dbReference type="AlphaFoldDB" id="A0A366XV86"/>
<evidence type="ECO:0000256" key="7">
    <source>
        <dbReference type="ARBA" id="ARBA00023136"/>
    </source>
</evidence>
<dbReference type="Gene3D" id="1.20.1740.10">
    <property type="entry name" value="Amino acid/polyamine transporter I"/>
    <property type="match status" value="1"/>
</dbReference>
<dbReference type="NCBIfam" id="TIGR00912">
    <property type="entry name" value="2A0309"/>
    <property type="match status" value="1"/>
</dbReference>
<evidence type="ECO:0000256" key="5">
    <source>
        <dbReference type="ARBA" id="ARBA00022692"/>
    </source>
</evidence>
<dbReference type="Proteomes" id="UP000253314">
    <property type="component" value="Unassembled WGS sequence"/>
</dbReference>
<feature type="transmembrane region" description="Helical" evidence="8">
    <location>
        <begin position="12"/>
        <end position="33"/>
    </location>
</feature>
<dbReference type="RefSeq" id="WP_113805330.1">
    <property type="nucleotide sequence ID" value="NZ_QOCW01000006.1"/>
</dbReference>
<keyword evidence="5 8" id="KW-0812">Transmembrane</keyword>
<comment type="subcellular location">
    <subcellularLocation>
        <location evidence="1">Membrane</location>
        <topology evidence="1">Multi-pass membrane protein</topology>
    </subcellularLocation>
</comment>
<evidence type="ECO:0000256" key="2">
    <source>
        <dbReference type="ARBA" id="ARBA00007998"/>
    </source>
</evidence>
<feature type="transmembrane region" description="Helical" evidence="8">
    <location>
        <begin position="272"/>
        <end position="292"/>
    </location>
</feature>
<accession>A0A366XV86</accession>
<dbReference type="PANTHER" id="PTHR34975:SF2">
    <property type="entry name" value="SPORE GERMINATION PROTEIN A2"/>
    <property type="match status" value="1"/>
</dbReference>
<dbReference type="Pfam" id="PF03845">
    <property type="entry name" value="Spore_permease"/>
    <property type="match status" value="1"/>
</dbReference>
<feature type="transmembrane region" description="Helical" evidence="8">
    <location>
        <begin position="307"/>
        <end position="324"/>
    </location>
</feature>
<dbReference type="PANTHER" id="PTHR34975">
    <property type="entry name" value="SPORE GERMINATION PROTEIN A2"/>
    <property type="match status" value="1"/>
</dbReference>
<dbReference type="EMBL" id="QOCW01000006">
    <property type="protein sequence ID" value="RBW70042.1"/>
    <property type="molecule type" value="Genomic_DNA"/>
</dbReference>
<dbReference type="GO" id="GO:0016020">
    <property type="term" value="C:membrane"/>
    <property type="evidence" value="ECO:0007669"/>
    <property type="project" value="UniProtKB-SubCell"/>
</dbReference>
<keyword evidence="10" id="KW-1185">Reference proteome</keyword>
<dbReference type="OrthoDB" id="2663541at2"/>
<comment type="similarity">
    <text evidence="2">Belongs to the amino acid-polyamine-organocation (APC) superfamily. Spore germination protein (SGP) (TC 2.A.3.9) family.</text>
</comment>
<dbReference type="GO" id="GO:0009847">
    <property type="term" value="P:spore germination"/>
    <property type="evidence" value="ECO:0007669"/>
    <property type="project" value="InterPro"/>
</dbReference>
<feature type="transmembrane region" description="Helical" evidence="8">
    <location>
        <begin position="336"/>
        <end position="359"/>
    </location>
</feature>
<evidence type="ECO:0000256" key="1">
    <source>
        <dbReference type="ARBA" id="ARBA00004141"/>
    </source>
</evidence>
<proteinExistence type="inferred from homology"/>
<organism evidence="9 10">
    <name type="scientific">Bacillus taeanensis</name>
    <dbReference type="NCBI Taxonomy" id="273032"/>
    <lineage>
        <taxon>Bacteria</taxon>
        <taxon>Bacillati</taxon>
        <taxon>Bacillota</taxon>
        <taxon>Bacilli</taxon>
        <taxon>Bacillales</taxon>
        <taxon>Bacillaceae</taxon>
        <taxon>Bacillus</taxon>
    </lineage>
</organism>
<comment type="caution">
    <text evidence="9">The sequence shown here is derived from an EMBL/GenBank/DDBJ whole genome shotgun (WGS) entry which is preliminary data.</text>
</comment>
<reference evidence="9 10" key="1">
    <citation type="submission" date="2018-07" db="EMBL/GenBank/DDBJ databases">
        <title>Lottiidibacillus patelloidae gen. nov., sp. nov., isolated from the intestinal tract of a marine limpet and the reclassification of B. taeanensis BH030017T, B. algicola KMM 3737T and B. hwajinpoensis SW-72T as genus Lottiidibacillus.</title>
        <authorList>
            <person name="Liu R."/>
            <person name="Huang Z."/>
        </authorList>
    </citation>
    <scope>NUCLEOTIDE SEQUENCE [LARGE SCALE GENOMIC DNA]</scope>
    <source>
        <strain evidence="9 10">BH030017</strain>
    </source>
</reference>
<feature type="transmembrane region" description="Helical" evidence="8">
    <location>
        <begin position="119"/>
        <end position="138"/>
    </location>
</feature>
<gene>
    <name evidence="9" type="ORF">DS031_07525</name>
</gene>
<keyword evidence="6 8" id="KW-1133">Transmembrane helix</keyword>
<keyword evidence="4" id="KW-0309">Germination</keyword>
<evidence type="ECO:0000256" key="3">
    <source>
        <dbReference type="ARBA" id="ARBA00022448"/>
    </source>
</evidence>
<evidence type="ECO:0000256" key="4">
    <source>
        <dbReference type="ARBA" id="ARBA00022544"/>
    </source>
</evidence>
<feature type="transmembrane region" description="Helical" evidence="8">
    <location>
        <begin position="145"/>
        <end position="167"/>
    </location>
</feature>
<feature type="transmembrane region" description="Helical" evidence="8">
    <location>
        <begin position="220"/>
        <end position="246"/>
    </location>
</feature>
<dbReference type="InterPro" id="IPR004761">
    <property type="entry name" value="Spore_GerAB"/>
</dbReference>
<sequence length="371" mass="41891">MYKDETISSGQMTCLFLSFMLGSAIVNIPHPLVEAANNGAWLSIVIANGFAMLLLICILYLYRKNPNFTLIDYSQKIFGKWITLCLFIPILLVLFLDLSYIVIDIGGFFTNTMMRETPVYIFHVLILLVAALTVRAGMEVMARMFVLLLCYVLLFSIVVLVLVLPYYEVGNLLPIFPEGMKPVLHGAYRVFGFPYSELVLFSFLLPFVRKEKDNSLKKYMFSALLIHGLLLILSILCTIMALGPIAGTFKFSVFQLARLINIREIVTRIESFIGIALIVGSFMKTTIMLFILKEALSKVLKLEDKRIIIFPVTFISLLLTLTMFKTEIEFSEAVFVAFPLVMAVFVVLPLFIITLIAGFKGKKVEIKDDSC</sequence>
<keyword evidence="7 8" id="KW-0472">Membrane</keyword>
<name>A0A366XV86_9BACI</name>
<protein>
    <submittedName>
        <fullName evidence="9">Spore gernimation protein</fullName>
    </submittedName>
</protein>
<evidence type="ECO:0000256" key="8">
    <source>
        <dbReference type="SAM" id="Phobius"/>
    </source>
</evidence>
<evidence type="ECO:0000313" key="10">
    <source>
        <dbReference type="Proteomes" id="UP000253314"/>
    </source>
</evidence>
<feature type="transmembrane region" description="Helical" evidence="8">
    <location>
        <begin position="81"/>
        <end position="103"/>
    </location>
</feature>
<feature type="transmembrane region" description="Helical" evidence="8">
    <location>
        <begin position="187"/>
        <end position="208"/>
    </location>
</feature>
<evidence type="ECO:0000313" key="9">
    <source>
        <dbReference type="EMBL" id="RBW70042.1"/>
    </source>
</evidence>
<evidence type="ECO:0000256" key="6">
    <source>
        <dbReference type="ARBA" id="ARBA00022989"/>
    </source>
</evidence>
<keyword evidence="3" id="KW-0813">Transport</keyword>
<feature type="transmembrane region" description="Helical" evidence="8">
    <location>
        <begin position="39"/>
        <end position="61"/>
    </location>
</feature>